<evidence type="ECO:0000313" key="3">
    <source>
        <dbReference type="Proteomes" id="UP000053593"/>
    </source>
</evidence>
<sequence>MADSSPSKDLIRVSFAIVYNVSTHLSLLIGDMLVFWRARAVWYDSKFAQRILILFGISEVVFLVLSTVRNWKLSNGPDHTFESVFNYTLFLFCSLVSNLLVTLAVAYKALFYSRILRISRKGSQGTPGKTPVQRMLLVLMESGIIFSILQAIFYVLAVKALTANRQSHFFLEYAAIIQYLGPALVSFYPTVIFIVSHLIGRSN</sequence>
<feature type="transmembrane region" description="Helical" evidence="1">
    <location>
        <begin position="13"/>
        <end position="35"/>
    </location>
</feature>
<dbReference type="AlphaFoldDB" id="A0A0D0CF25"/>
<dbReference type="EMBL" id="KN834796">
    <property type="protein sequence ID" value="KIK56672.1"/>
    <property type="molecule type" value="Genomic_DNA"/>
</dbReference>
<evidence type="ECO:0008006" key="4">
    <source>
        <dbReference type="Google" id="ProtNLM"/>
    </source>
</evidence>
<protein>
    <recommendedName>
        <fullName evidence="4">THH1/TOM1/TOM3 domain-containing protein</fullName>
    </recommendedName>
</protein>
<evidence type="ECO:0000313" key="2">
    <source>
        <dbReference type="EMBL" id="KIK56672.1"/>
    </source>
</evidence>
<name>A0A0D0CF25_9AGAR</name>
<evidence type="ECO:0000256" key="1">
    <source>
        <dbReference type="SAM" id="Phobius"/>
    </source>
</evidence>
<feature type="transmembrane region" description="Helical" evidence="1">
    <location>
        <begin position="176"/>
        <end position="199"/>
    </location>
</feature>
<proteinExistence type="predicted"/>
<keyword evidence="1" id="KW-0472">Membrane</keyword>
<keyword evidence="1" id="KW-0812">Transmembrane</keyword>
<organism evidence="2 3">
    <name type="scientific">Collybiopsis luxurians FD-317 M1</name>
    <dbReference type="NCBI Taxonomy" id="944289"/>
    <lineage>
        <taxon>Eukaryota</taxon>
        <taxon>Fungi</taxon>
        <taxon>Dikarya</taxon>
        <taxon>Basidiomycota</taxon>
        <taxon>Agaricomycotina</taxon>
        <taxon>Agaricomycetes</taxon>
        <taxon>Agaricomycetidae</taxon>
        <taxon>Agaricales</taxon>
        <taxon>Marasmiineae</taxon>
        <taxon>Omphalotaceae</taxon>
        <taxon>Collybiopsis</taxon>
        <taxon>Collybiopsis luxurians</taxon>
    </lineage>
</organism>
<accession>A0A0D0CF25</accession>
<feature type="transmembrane region" description="Helical" evidence="1">
    <location>
        <begin position="132"/>
        <end position="156"/>
    </location>
</feature>
<dbReference type="Proteomes" id="UP000053593">
    <property type="component" value="Unassembled WGS sequence"/>
</dbReference>
<feature type="transmembrane region" description="Helical" evidence="1">
    <location>
        <begin position="88"/>
        <end position="111"/>
    </location>
</feature>
<keyword evidence="3" id="KW-1185">Reference proteome</keyword>
<reference evidence="2 3" key="1">
    <citation type="submission" date="2014-04" db="EMBL/GenBank/DDBJ databases">
        <title>Evolutionary Origins and Diversification of the Mycorrhizal Mutualists.</title>
        <authorList>
            <consortium name="DOE Joint Genome Institute"/>
            <consortium name="Mycorrhizal Genomics Consortium"/>
            <person name="Kohler A."/>
            <person name="Kuo A."/>
            <person name="Nagy L.G."/>
            <person name="Floudas D."/>
            <person name="Copeland A."/>
            <person name="Barry K.W."/>
            <person name="Cichocki N."/>
            <person name="Veneault-Fourrey C."/>
            <person name="LaButti K."/>
            <person name="Lindquist E.A."/>
            <person name="Lipzen A."/>
            <person name="Lundell T."/>
            <person name="Morin E."/>
            <person name="Murat C."/>
            <person name="Riley R."/>
            <person name="Ohm R."/>
            <person name="Sun H."/>
            <person name="Tunlid A."/>
            <person name="Henrissat B."/>
            <person name="Grigoriev I.V."/>
            <person name="Hibbett D.S."/>
            <person name="Martin F."/>
        </authorList>
    </citation>
    <scope>NUCLEOTIDE SEQUENCE [LARGE SCALE GENOMIC DNA]</scope>
    <source>
        <strain evidence="2 3">FD-317 M1</strain>
    </source>
</reference>
<dbReference type="OrthoDB" id="3174319at2759"/>
<gene>
    <name evidence="2" type="ORF">GYMLUDRAFT_46984</name>
</gene>
<keyword evidence="1" id="KW-1133">Transmembrane helix</keyword>
<dbReference type="HOGENOM" id="CLU_1349071_0_0_1"/>
<feature type="transmembrane region" description="Helical" evidence="1">
    <location>
        <begin position="47"/>
        <end position="68"/>
    </location>
</feature>